<sequence>MRANLRAARLEDVLATAYVADCTKLHKVERLVRGQGLRARPRRRALPKDEGKRLVSTVAPNVLNRQFTAERPN</sequence>
<proteinExistence type="predicted"/>
<evidence type="ECO:0000313" key="2">
    <source>
        <dbReference type="Proteomes" id="UP000236286"/>
    </source>
</evidence>
<dbReference type="EMBL" id="PDZR01000040">
    <property type="protein sequence ID" value="PNG24272.1"/>
    <property type="molecule type" value="Genomic_DNA"/>
</dbReference>
<protein>
    <submittedName>
        <fullName evidence="1">Uncharacterized protein</fullName>
    </submittedName>
</protein>
<organism evidence="1 2">
    <name type="scientific">Methylocella silvestris</name>
    <dbReference type="NCBI Taxonomy" id="199596"/>
    <lineage>
        <taxon>Bacteria</taxon>
        <taxon>Pseudomonadati</taxon>
        <taxon>Pseudomonadota</taxon>
        <taxon>Alphaproteobacteria</taxon>
        <taxon>Hyphomicrobiales</taxon>
        <taxon>Beijerinckiaceae</taxon>
        <taxon>Methylocella</taxon>
    </lineage>
</organism>
<dbReference type="Proteomes" id="UP000236286">
    <property type="component" value="Unassembled WGS sequence"/>
</dbReference>
<name>A0A2J7TBX9_METSI</name>
<reference evidence="1 2" key="1">
    <citation type="submission" date="2017-10" db="EMBL/GenBank/DDBJ databases">
        <title>Genome announcement of Methylocella silvestris TVC from permafrost.</title>
        <authorList>
            <person name="Wang J."/>
            <person name="Geng K."/>
            <person name="Ul-Haque F."/>
            <person name="Crombie A.T."/>
            <person name="Street L.E."/>
            <person name="Wookey P.A."/>
            <person name="Murrell J.C."/>
            <person name="Pratscher J."/>
        </authorList>
    </citation>
    <scope>NUCLEOTIDE SEQUENCE [LARGE SCALE GENOMIC DNA]</scope>
    <source>
        <strain evidence="1 2">TVC</strain>
    </source>
</reference>
<dbReference type="AlphaFoldDB" id="A0A2J7TBX9"/>
<comment type="caution">
    <text evidence="1">The sequence shown here is derived from an EMBL/GenBank/DDBJ whole genome shotgun (WGS) entry which is preliminary data.</text>
</comment>
<gene>
    <name evidence="1" type="ORF">CR492_19610</name>
</gene>
<accession>A0A2J7TBX9</accession>
<evidence type="ECO:0000313" key="1">
    <source>
        <dbReference type="EMBL" id="PNG24272.1"/>
    </source>
</evidence>